<sequence>MKILHIVVLPVFAGAQKISFSILENLNDFENKYILCGEGTEGEYAEFDDAFSKINTTVFHNKHLKRRIGLHDIKAFIDIYRLCKREKYDIVHTHSTKSGIIARTAAKLAGCRVVHTVHGIAFHENENLIKRTVYYLIEFFSTFFCDKLILVNRFYGKYYSFFNKKIKVIHNGIDFSKLNQINGSIQSKDNNKVNLLFVGRLDEQKDPLNLLKAFKILIDQKQYSLYLRIIGAGELHSICENYINDNGLSEYVALLGWQSNVVPFYQSSDILCIPSIYEAFGLVFVEAGFFSLPSVATLVEGIPEVVLNNKTGLLVRSKNPQEFSDALKKLIKDRELRIKMGRNAKEWVVSEFSSIKMIESYKSMYEELLKK</sequence>
<dbReference type="Proteomes" id="UP000245250">
    <property type="component" value="Chromosome"/>
</dbReference>
<evidence type="ECO:0000259" key="2">
    <source>
        <dbReference type="Pfam" id="PF13439"/>
    </source>
</evidence>
<accession>A0A2S1YG59</accession>
<dbReference type="SUPFAM" id="SSF53756">
    <property type="entry name" value="UDP-Glycosyltransferase/glycogen phosphorylase"/>
    <property type="match status" value="1"/>
</dbReference>
<proteinExistence type="predicted"/>
<name>A0A2S1YG59_9FLAO</name>
<dbReference type="InterPro" id="IPR001296">
    <property type="entry name" value="Glyco_trans_1"/>
</dbReference>
<organism evidence="3 4">
    <name type="scientific">Flavobacterium crocinum</name>
    <dbReference type="NCBI Taxonomy" id="2183896"/>
    <lineage>
        <taxon>Bacteria</taxon>
        <taxon>Pseudomonadati</taxon>
        <taxon>Bacteroidota</taxon>
        <taxon>Flavobacteriia</taxon>
        <taxon>Flavobacteriales</taxon>
        <taxon>Flavobacteriaceae</taxon>
        <taxon>Flavobacterium</taxon>
    </lineage>
</organism>
<dbReference type="EMBL" id="CP029255">
    <property type="protein sequence ID" value="AWK03008.1"/>
    <property type="molecule type" value="Genomic_DNA"/>
</dbReference>
<dbReference type="AlphaFoldDB" id="A0A2S1YG59"/>
<dbReference type="OrthoDB" id="9806653at2"/>
<protein>
    <submittedName>
        <fullName evidence="3">Glycosyltransferase family 1 protein</fullName>
    </submittedName>
</protein>
<feature type="domain" description="Glycosyltransferase subfamily 4-like N-terminal" evidence="2">
    <location>
        <begin position="48"/>
        <end position="176"/>
    </location>
</feature>
<keyword evidence="3" id="KW-0808">Transferase</keyword>
<keyword evidence="4" id="KW-1185">Reference proteome</keyword>
<evidence type="ECO:0000313" key="4">
    <source>
        <dbReference type="Proteomes" id="UP000245250"/>
    </source>
</evidence>
<dbReference type="Gene3D" id="3.40.50.2000">
    <property type="entry name" value="Glycogen Phosphorylase B"/>
    <property type="match status" value="2"/>
</dbReference>
<dbReference type="GO" id="GO:0016757">
    <property type="term" value="F:glycosyltransferase activity"/>
    <property type="evidence" value="ECO:0007669"/>
    <property type="project" value="InterPro"/>
</dbReference>
<dbReference type="KEGG" id="fcr:HYN56_01760"/>
<dbReference type="RefSeq" id="WP_109190622.1">
    <property type="nucleotide sequence ID" value="NZ_CP029255.1"/>
</dbReference>
<reference evidence="3 4" key="1">
    <citation type="submission" date="2018-05" db="EMBL/GenBank/DDBJ databases">
        <title>Genome sequencing of Flavobacterium sp. HYN0056.</title>
        <authorList>
            <person name="Yi H."/>
            <person name="Baek C."/>
        </authorList>
    </citation>
    <scope>NUCLEOTIDE SEQUENCE [LARGE SCALE GENOMIC DNA]</scope>
    <source>
        <strain evidence="3 4">HYN0056</strain>
    </source>
</reference>
<dbReference type="CDD" id="cd03808">
    <property type="entry name" value="GT4_CapM-like"/>
    <property type="match status" value="1"/>
</dbReference>
<evidence type="ECO:0000259" key="1">
    <source>
        <dbReference type="Pfam" id="PF00534"/>
    </source>
</evidence>
<dbReference type="Pfam" id="PF00534">
    <property type="entry name" value="Glycos_transf_1"/>
    <property type="match status" value="1"/>
</dbReference>
<feature type="domain" description="Glycosyl transferase family 1" evidence="1">
    <location>
        <begin position="187"/>
        <end position="347"/>
    </location>
</feature>
<gene>
    <name evidence="3" type="ORF">HYN56_01760</name>
</gene>
<evidence type="ECO:0000313" key="3">
    <source>
        <dbReference type="EMBL" id="AWK03008.1"/>
    </source>
</evidence>
<dbReference type="PANTHER" id="PTHR12526">
    <property type="entry name" value="GLYCOSYLTRANSFERASE"/>
    <property type="match status" value="1"/>
</dbReference>
<dbReference type="InterPro" id="IPR028098">
    <property type="entry name" value="Glyco_trans_4-like_N"/>
</dbReference>
<dbReference type="Pfam" id="PF13439">
    <property type="entry name" value="Glyco_transf_4"/>
    <property type="match status" value="1"/>
</dbReference>